<accession>A0A562SII2</accession>
<proteinExistence type="predicted"/>
<dbReference type="Proteomes" id="UP000316167">
    <property type="component" value="Unassembled WGS sequence"/>
</dbReference>
<dbReference type="AlphaFoldDB" id="A0A562SII2"/>
<dbReference type="RefSeq" id="WP_144887587.1">
    <property type="nucleotide sequence ID" value="NZ_VLLE01000005.1"/>
</dbReference>
<protein>
    <submittedName>
        <fullName evidence="1">Uncharacterized protein</fullName>
    </submittedName>
</protein>
<comment type="caution">
    <text evidence="1">The sequence shown here is derived from an EMBL/GenBank/DDBJ whole genome shotgun (WGS) entry which is preliminary data.</text>
</comment>
<organism evidence="1 2">
    <name type="scientific">Lacibacter cauensis</name>
    <dbReference type="NCBI Taxonomy" id="510947"/>
    <lineage>
        <taxon>Bacteria</taxon>
        <taxon>Pseudomonadati</taxon>
        <taxon>Bacteroidota</taxon>
        <taxon>Chitinophagia</taxon>
        <taxon>Chitinophagales</taxon>
        <taxon>Chitinophagaceae</taxon>
        <taxon>Lacibacter</taxon>
    </lineage>
</organism>
<evidence type="ECO:0000313" key="1">
    <source>
        <dbReference type="EMBL" id="TWI80550.1"/>
    </source>
</evidence>
<evidence type="ECO:0000313" key="2">
    <source>
        <dbReference type="Proteomes" id="UP000316167"/>
    </source>
</evidence>
<gene>
    <name evidence="1" type="ORF">IQ13_3228</name>
</gene>
<sequence length="89" mass="10005">MSDTATTFPLCTTDASEKAFVFAVSASYAIMVLREKDETVITIATSSNVIDSFKKLFSVYRVIDLVRFSQEFFKASDIITQFMEAIPTR</sequence>
<dbReference type="EMBL" id="VLLE01000005">
    <property type="protein sequence ID" value="TWI80550.1"/>
    <property type="molecule type" value="Genomic_DNA"/>
</dbReference>
<name>A0A562SII2_9BACT</name>
<keyword evidence="2" id="KW-1185">Reference proteome</keyword>
<reference evidence="1 2" key="1">
    <citation type="journal article" date="2015" name="Stand. Genomic Sci.">
        <title>Genomic Encyclopedia of Bacterial and Archaeal Type Strains, Phase III: the genomes of soil and plant-associated and newly described type strains.</title>
        <authorList>
            <person name="Whitman W.B."/>
            <person name="Woyke T."/>
            <person name="Klenk H.P."/>
            <person name="Zhou Y."/>
            <person name="Lilburn T.G."/>
            <person name="Beck B.J."/>
            <person name="De Vos P."/>
            <person name="Vandamme P."/>
            <person name="Eisen J.A."/>
            <person name="Garrity G."/>
            <person name="Hugenholtz P."/>
            <person name="Kyrpides N.C."/>
        </authorList>
    </citation>
    <scope>NUCLEOTIDE SEQUENCE [LARGE SCALE GENOMIC DNA]</scope>
    <source>
        <strain evidence="1 2">CGMCC 1.7271</strain>
    </source>
</reference>